<evidence type="ECO:0000313" key="3">
    <source>
        <dbReference type="EMBL" id="TEB45374.1"/>
    </source>
</evidence>
<dbReference type="OrthoDB" id="9814627at2"/>
<feature type="chain" id="PRO_5043204703" evidence="1">
    <location>
        <begin position="25"/>
        <end position="1085"/>
    </location>
</feature>
<organism evidence="3 5">
    <name type="scientific">Flavobacterium circumlabens</name>
    <dbReference type="NCBI Taxonomy" id="2133765"/>
    <lineage>
        <taxon>Bacteria</taxon>
        <taxon>Pseudomonadati</taxon>
        <taxon>Bacteroidota</taxon>
        <taxon>Flavobacteriia</taxon>
        <taxon>Flavobacteriales</taxon>
        <taxon>Flavobacteriaceae</taxon>
        <taxon>Flavobacterium</taxon>
    </lineage>
</organism>
<protein>
    <submittedName>
        <fullName evidence="3">Sugar-binding protein</fullName>
    </submittedName>
    <submittedName>
        <fullName evidence="2">YD repeat-containing protein</fullName>
    </submittedName>
</protein>
<dbReference type="Proteomes" id="UP000295270">
    <property type="component" value="Unassembled WGS sequence"/>
</dbReference>
<accession>A0A4Y7UG65</accession>
<reference evidence="2" key="3">
    <citation type="submission" date="2019-03" db="EMBL/GenBank/DDBJ databases">
        <authorList>
            <person name="Whitman W."/>
            <person name="Huntemann M."/>
            <person name="Clum A."/>
            <person name="Pillay M."/>
            <person name="Palaniappan K."/>
            <person name="Varghese N."/>
            <person name="Mikhailova N."/>
            <person name="Stamatis D."/>
            <person name="Reddy T."/>
            <person name="Daum C."/>
            <person name="Shapiro N."/>
            <person name="Ivanova N."/>
            <person name="Kyrpides N."/>
            <person name="Woyke T."/>
        </authorList>
    </citation>
    <scope>NUCLEOTIDE SEQUENCE</scope>
    <source>
        <strain evidence="2">P5626</strain>
    </source>
</reference>
<reference evidence="2 4" key="1">
    <citation type="journal article" date="2015" name="Stand. Genomic Sci.">
        <title>Genomic Encyclopedia of Bacterial and Archaeal Type Strains, Phase III: the genomes of soil and plant-associated and newly described type strains.</title>
        <authorList>
            <person name="Whitman W.B."/>
            <person name="Woyke T."/>
            <person name="Klenk H.P."/>
            <person name="Zhou Y."/>
            <person name="Lilburn T.G."/>
            <person name="Beck B.J."/>
            <person name="De Vos P."/>
            <person name="Vandamme P."/>
            <person name="Eisen J.A."/>
            <person name="Garrity G."/>
            <person name="Hugenholtz P."/>
            <person name="Kyrpides N.C."/>
        </authorList>
    </citation>
    <scope>NUCLEOTIDE SEQUENCE [LARGE SCALE GENOMIC DNA]</scope>
    <source>
        <strain evidence="2 4">P5626</strain>
    </source>
</reference>
<dbReference type="Proteomes" id="UP000298340">
    <property type="component" value="Unassembled WGS sequence"/>
</dbReference>
<evidence type="ECO:0000313" key="2">
    <source>
        <dbReference type="EMBL" id="TCN60148.1"/>
    </source>
</evidence>
<dbReference type="AlphaFoldDB" id="A0A4Y7UG65"/>
<name>A0A4Y7UG65_9FLAO</name>
<comment type="caution">
    <text evidence="3">The sequence shown here is derived from an EMBL/GenBank/DDBJ whole genome shotgun (WGS) entry which is preliminary data.</text>
</comment>
<proteinExistence type="predicted"/>
<keyword evidence="1" id="KW-0732">Signal</keyword>
<evidence type="ECO:0000313" key="5">
    <source>
        <dbReference type="Proteomes" id="UP000298340"/>
    </source>
</evidence>
<feature type="signal peptide" evidence="1">
    <location>
        <begin position="1"/>
        <end position="24"/>
    </location>
</feature>
<evidence type="ECO:0000256" key="1">
    <source>
        <dbReference type="SAM" id="SignalP"/>
    </source>
</evidence>
<reference evidence="3 5" key="2">
    <citation type="journal article" date="2018" name="Syst. Appl. Microbiol.">
        <title>Flavobacterium circumlabens sp. nov. and Flavobacterium cupreum sp. nov., two psychrotrophic species isolated from Antarctic environmental samples.</title>
        <authorList>
            <person name="Kralova S."/>
            <person name="Busse H.J."/>
            <person name="Svec P."/>
            <person name="Maslanova I."/>
            <person name="Stankova E."/>
            <person name="Bartak M."/>
            <person name="Sedlacek I."/>
        </authorList>
    </citation>
    <scope>NUCLEOTIDE SEQUENCE [LARGE SCALE GENOMIC DNA]</scope>
    <source>
        <strain evidence="3 5">CCM 8828</strain>
    </source>
</reference>
<sequence>MCKLTLKTTLTFLFCILLISIKTAGQSEKKSNTFLPNIIPPSPGAYQLGNYGNVPIGMFTGSQNITIPLYTYKTVNIEVPITMFYSNNGIKVDEISSNVGQGWNLSFGGVITRIIRDLPDEDRLKAFVPLLPNATLNQRIAFFKYIGEEDLTDSEADLYSFNFGSYSGKFIYDHDGTPLLMPAQNIKIEKQVRNGYFTFMLTAPDGIKYYFDQIEYTKIFKESYGNPTTKTSISAWYLSKIVHPKGDEVYLKYIDKEDHFISSKSQTLKMQFPRIQTNCTGTVVAGGINLSAIREHRMSITGKAIQSINSNNSKNGEITFRYFENNSEDVEAGNKKIKEIAITTDNIKEIEKIKFTYTTTANKRVFLDKIQFKDFGKNYQFEYISRNNLPPRLSLSQDHWGYYNGKINNQLVPNKTGLDLDNINYDGADKEPNGDFAQTGLLSKIIYPTKGYTLFEYESNDYYGSKKIIPELKEETLFINRTGPTSQEITITTLSDQEIILRGAISYDEYDCGPDYLGRTRATVMAKNLITGKYEDFFKRSSYGELYAISSDLKPDNGNDFILLAKANQTYTISLSLLVASTRSALRPCISSGVSFKYLPSGPVTIATNLIAGGVRIKSTTDNGFNTSLPVYKRYYYARKEDLNKSSGFPGTPPLYLDESRERLECPTPSSGGGMPSSQLRTYINITSSSLISLFDNGSSAVSYQYVTVSHGNDTFLNGGEMNEFYIHKNSNNQICGDLRLYGAPTDYGVLTNGLPLKNSIFNTKKDDVQITTNLYDNRELKSSKSYNVKKYHQLIDNNDEESNTTKTSNLGIVEYINSSYWNYLKSKEHVLYDVGGSNPIRTTTSYVYNSPVHMQLSVQKTKSSVEDFLETKYYYPQDPVMSSEPFVSEMIANNKINTLLKTETFRGAIKLSEQKTEYAKNATTGNLLLPKFIYAAKFPNSFSGNSVEKKITYDKYDDKGNILQYTLESGIPTAIIWGYNKTQPIAKIENATYAQVSSYVTNLQNLSDTGTEANLITALNALRTALPGTIMVSTYTYIPLVGVSTITDPKGDITTFTYDTFGRLEFVKDKNGSISSENQYNYKP</sequence>
<dbReference type="Gene3D" id="2.180.10.10">
    <property type="entry name" value="RHS repeat-associated core"/>
    <property type="match status" value="1"/>
</dbReference>
<gene>
    <name evidence="3" type="ORF">D0809_09450</name>
    <name evidence="2" type="ORF">EV142_102768</name>
</gene>
<keyword evidence="4" id="KW-1185">Reference proteome</keyword>
<evidence type="ECO:0000313" key="4">
    <source>
        <dbReference type="Proteomes" id="UP000295270"/>
    </source>
</evidence>
<dbReference type="EMBL" id="QWDN01000002">
    <property type="protein sequence ID" value="TEB45374.1"/>
    <property type="molecule type" value="Genomic_DNA"/>
</dbReference>
<dbReference type="RefSeq" id="WP_132034365.1">
    <property type="nucleotide sequence ID" value="NZ_QWDN01000002.1"/>
</dbReference>
<dbReference type="EMBL" id="SLWA01000002">
    <property type="protein sequence ID" value="TCN60148.1"/>
    <property type="molecule type" value="Genomic_DNA"/>
</dbReference>